<reference evidence="3" key="1">
    <citation type="submission" date="2009-12" db="EMBL/GenBank/DDBJ databases">
        <authorList>
            <person name="Jacobs-Sera D."/>
            <person name="Zellars M."/>
            <person name="Wells M.E."/>
            <person name="Webb J.L."/>
            <person name="Ware V.C."/>
            <person name="Vazquez E."/>
            <person name="TamarapuParthasarathy P."/>
            <person name="Smith I.A."/>
            <person name="Simon S.E."/>
            <person name="Shaffer C.D."/>
            <person name="Rubin M.R."/>
            <person name="Rosenzweig R.F."/>
            <person name="Rinehart C.A."/>
            <person name="Qin H."/>
            <person name="Pillay I."/>
            <person name="Payne D.E.II."/>
            <person name="Padolina J.M."/>
            <person name="Novick P.A."/>
            <person name="Miller E.S."/>
            <person name="Mayer E.S."/>
            <person name="Marzillier J.Y."/>
            <person name="Mageeney C.M."/>
            <person name="MacGibeny M.A."/>
            <person name="Li W."/>
            <person name="Lee J.Y."/>
            <person name="Kinnersley M.A."/>
            <person name="King-Smith C."/>
            <person name="King R.A."/>
            <person name="Kenna M.A."/>
            <person name="Kearse M.G."/>
            <person name="Johnson B.K."/>
            <person name="Johnson A.A."/>
            <person name="Johnson C.M."/>
            <person name="Hughes L.E."/>
            <person name="Harrison M."/>
            <person name="Guild N.A."/>
            <person name="Gilbert J.L."/>
            <person name="Fillman C.L."/>
            <person name="Felton C.M."/>
            <person name="Dunbar D.A."/>
            <person name="Dennehy J.J."/>
            <person name="DeJong R.J."/>
            <person name="Carson S."/>
            <person name="Burnett S.H."/>
            <person name="Breakwell D.P."/>
            <person name="Berrios J.E."/>
            <person name="Benjamin R.C."/>
            <person name="Anderson J.J."/>
            <person name="Bradley K.W."/>
            <person name="Khaja R."/>
            <person name="Lee E."/>
            <person name="Barker L.P."/>
            <person name="Lewis M.F."/>
            <person name="Jordan T.C."/>
            <person name="Cresawn S.G."/>
            <person name="Grace M.A."/>
            <person name="Pope W.H."/>
            <person name="Ko C."/>
            <person name="Russell D.A."/>
            <person name="Peebles C.L."/>
            <person name="Lawrence J.L."/>
            <person name="Hendrix R.W."/>
            <person name="Hatfull G.F."/>
        </authorList>
    </citation>
    <scope>NUCLEOTIDE SEQUENCE [LARGE SCALE GENOMIC DNA]</scope>
</reference>
<evidence type="ECO:0000313" key="2">
    <source>
        <dbReference type="EMBL" id="ADB93728.1"/>
    </source>
</evidence>
<dbReference type="Proteomes" id="UP000001547">
    <property type="component" value="Segment"/>
</dbReference>
<evidence type="ECO:0000256" key="1">
    <source>
        <dbReference type="SAM" id="MobiDB-lite"/>
    </source>
</evidence>
<organism evidence="2 3">
    <name type="scientific">Mycobacterium phage RedRock</name>
    <dbReference type="NCBI Taxonomy" id="711470"/>
    <lineage>
        <taxon>Viruses</taxon>
        <taxon>Duplodnaviria</taxon>
        <taxon>Heunggongvirae</taxon>
        <taxon>Uroviricota</taxon>
        <taxon>Caudoviricetes</taxon>
        <taxon>Fromanvirus</taxon>
        <taxon>Fromanvirus redrock</taxon>
    </lineage>
</organism>
<evidence type="ECO:0000313" key="3">
    <source>
        <dbReference type="Proteomes" id="UP000001547"/>
    </source>
</evidence>
<accession>D3JZ97</accession>
<dbReference type="GeneID" id="22110978"/>
<dbReference type="KEGG" id="vg:22110978"/>
<sequence>MSFPNSPLEAIGADGAFEIGGGDFSFGQGYTEQVIRQMFEVPLNGGNPIEVLTQQLSKLPLEALQAFKDMIPGTIDDDFIDVATSVATIVGNLANLPRALLTGDFDEWVSGTFTTLSTEVKQILEILGGLIVTPINGAVQAVKDWYAAMTGRMSVIGEDGSINADISQIPALQAVVDAATNALSGASQIGEEIVGAGVDHAKATMENLWSMLTKTVRDVQSLQSEQEATANGGRRFNIDFSDYPNGPFPASLFNLTYTGPGTSTLVISNGNAQWSTVNNGYRRATLLYPEPTLTPQQIVRGTLASAPSQGTNVRIWAVSRANASGTDYVFARGYCTGFLSYKGDIGCVKNGVEYIWASGVSLTWNLDLRIVCGVGENPRRHQVYSGNTVVWDGFEPGDKQSVLDENHCYWGSITETDGKNTPGTVAGASASDNAPPAVTGSTMRVYRSTTTGAAKSGGQAVLPSNSLDAIDYRSSDITWDALTQTATVQKAGTYMLGLRIQVNEAQGTSEERFPLLYINGVPRVRMGSRRGISLAAFGAPAFPQDIAYGGDGVTYYLAAGATVQPGLKTDGSVNIVGDANASQTWFSLARVG</sequence>
<name>D3JZ97_9CAUD</name>
<feature type="region of interest" description="Disordered" evidence="1">
    <location>
        <begin position="420"/>
        <end position="440"/>
    </location>
</feature>
<protein>
    <submittedName>
        <fullName evidence="2">Minor tail subunit</fullName>
    </submittedName>
</protein>
<keyword evidence="3" id="KW-1185">Reference proteome</keyword>
<proteinExistence type="predicted"/>
<dbReference type="EMBL" id="GU339467">
    <property type="protein sequence ID" value="ADB93728.1"/>
    <property type="molecule type" value="Genomic_DNA"/>
</dbReference>
<dbReference type="RefSeq" id="YP_009101288.1">
    <property type="nucleotide sequence ID" value="NC_025444.1"/>
</dbReference>
<gene>
    <name evidence="2" type="primary">35</name>
    <name evidence="2" type="ORF">REDROCK_35</name>
</gene>
<dbReference type="OrthoDB" id="2324at10239"/>